<feature type="chain" id="PRO_5046685325" evidence="6">
    <location>
        <begin position="27"/>
        <end position="444"/>
    </location>
</feature>
<dbReference type="PRINTS" id="PR00723">
    <property type="entry name" value="SUBTILISIN"/>
</dbReference>
<dbReference type="PROSITE" id="PS00138">
    <property type="entry name" value="SUBTILASE_SER"/>
    <property type="match status" value="1"/>
</dbReference>
<accession>A0ABZ2W284</accession>
<dbReference type="EMBL" id="CP101118">
    <property type="protein sequence ID" value="WZF88831.1"/>
    <property type="molecule type" value="Genomic_DNA"/>
</dbReference>
<dbReference type="InterPro" id="IPR000209">
    <property type="entry name" value="Peptidase_S8/S53_dom"/>
</dbReference>
<feature type="active site" description="Charge relay system" evidence="5">
    <location>
        <position position="203"/>
    </location>
</feature>
<keyword evidence="4 5" id="KW-0720">Serine protease</keyword>
<evidence type="ECO:0000256" key="3">
    <source>
        <dbReference type="ARBA" id="ARBA00022801"/>
    </source>
</evidence>
<dbReference type="Pfam" id="PF00082">
    <property type="entry name" value="Peptidase_S8"/>
    <property type="match status" value="1"/>
</dbReference>
<name>A0ABZ2W284_9GAMM</name>
<feature type="signal peptide" evidence="6">
    <location>
        <begin position="1"/>
        <end position="26"/>
    </location>
</feature>
<dbReference type="PANTHER" id="PTHR43806">
    <property type="entry name" value="PEPTIDASE S8"/>
    <property type="match status" value="1"/>
</dbReference>
<keyword evidence="2 5" id="KW-0645">Protease</keyword>
<protein>
    <submittedName>
        <fullName evidence="8">S8 family serine peptidase</fullName>
    </submittedName>
</protein>
<evidence type="ECO:0000256" key="1">
    <source>
        <dbReference type="ARBA" id="ARBA00011073"/>
    </source>
</evidence>
<keyword evidence="6" id="KW-0732">Signal</keyword>
<evidence type="ECO:0000313" key="8">
    <source>
        <dbReference type="EMBL" id="WZF88831.1"/>
    </source>
</evidence>
<proteinExistence type="inferred from homology"/>
<dbReference type="InterPro" id="IPR015500">
    <property type="entry name" value="Peptidase_S8_subtilisin-rel"/>
</dbReference>
<dbReference type="InterPro" id="IPR036852">
    <property type="entry name" value="Peptidase_S8/S53_dom_sf"/>
</dbReference>
<feature type="active site" description="Charge relay system" evidence="5">
    <location>
        <position position="395"/>
    </location>
</feature>
<dbReference type="PANTHER" id="PTHR43806:SF11">
    <property type="entry name" value="CEREVISIN-RELATED"/>
    <property type="match status" value="1"/>
</dbReference>
<dbReference type="Proteomes" id="UP001475781">
    <property type="component" value="Chromosome"/>
</dbReference>
<organism evidence="8 9">
    <name type="scientific">Marinobacter metalliresistant</name>
    <dbReference type="NCBI Taxonomy" id="2961995"/>
    <lineage>
        <taxon>Bacteria</taxon>
        <taxon>Pseudomonadati</taxon>
        <taxon>Pseudomonadota</taxon>
        <taxon>Gammaproteobacteria</taxon>
        <taxon>Pseudomonadales</taxon>
        <taxon>Marinobacteraceae</taxon>
        <taxon>Marinobacter</taxon>
    </lineage>
</organism>
<comment type="similarity">
    <text evidence="1 5">Belongs to the peptidase S8 family.</text>
</comment>
<dbReference type="InterPro" id="IPR023828">
    <property type="entry name" value="Peptidase_S8_Ser-AS"/>
</dbReference>
<dbReference type="CDD" id="cd05561">
    <property type="entry name" value="Peptidases_S8_4"/>
    <property type="match status" value="1"/>
</dbReference>
<evidence type="ECO:0000259" key="7">
    <source>
        <dbReference type="Pfam" id="PF00082"/>
    </source>
</evidence>
<sequence length="444" mass="46948">MKPVFKPTVLSVVVFFCAPIPGVALTGGGVLDNPAGSISRQVERNAERLVERAANRRIDNRLKKQTDSLKGSLKTLPEVLPVYTATGHKAFNDVALKDGFRAVERQWLVTGTAEEIEGLDRPGITVLERTTLSGLGMMVARFRVRADMDSLETLRTLLPGLADRLDRNHVYSPQISQSQYPGEAEASPGESLCEGPVRIGMIDTSVATEHPAFQDARIIEQRFLSTEGGRGDLAPVTEHGTAVAGQLVGRRGESGKARLPAATLFNASVFYSRTKDLSGATLGHLLEGLDWLATQKLPVINISLTGPDNLLLAGAVRKLREQGTLLVAAVGNEGPAAPPLYPAAYPEVVGVTAASRTGDLYRWANRGEQVMFAAHGVAVDVPHPDGGVITDSGTSLAAPVVTAALACSVSGGDSEAALAALIDQAQDLGEPGRDSLFGFGFLPY</sequence>
<feature type="active site" description="Charge relay system" evidence="5">
    <location>
        <position position="239"/>
    </location>
</feature>
<dbReference type="SUPFAM" id="SSF52743">
    <property type="entry name" value="Subtilisin-like"/>
    <property type="match status" value="1"/>
</dbReference>
<dbReference type="Gene3D" id="3.40.50.200">
    <property type="entry name" value="Peptidase S8/S53 domain"/>
    <property type="match status" value="1"/>
</dbReference>
<evidence type="ECO:0000256" key="2">
    <source>
        <dbReference type="ARBA" id="ARBA00022670"/>
    </source>
</evidence>
<evidence type="ECO:0000256" key="4">
    <source>
        <dbReference type="ARBA" id="ARBA00022825"/>
    </source>
</evidence>
<evidence type="ECO:0000256" key="6">
    <source>
        <dbReference type="SAM" id="SignalP"/>
    </source>
</evidence>
<keyword evidence="9" id="KW-1185">Reference proteome</keyword>
<dbReference type="PROSITE" id="PS51892">
    <property type="entry name" value="SUBTILASE"/>
    <property type="match status" value="1"/>
</dbReference>
<keyword evidence="3 5" id="KW-0378">Hydrolase</keyword>
<feature type="domain" description="Peptidase S8/S53" evidence="7">
    <location>
        <begin position="197"/>
        <end position="440"/>
    </location>
</feature>
<gene>
    <name evidence="8" type="ORF">NLK58_01000</name>
</gene>
<evidence type="ECO:0000256" key="5">
    <source>
        <dbReference type="PROSITE-ProRule" id="PRU01240"/>
    </source>
</evidence>
<evidence type="ECO:0000313" key="9">
    <source>
        <dbReference type="Proteomes" id="UP001475781"/>
    </source>
</evidence>
<dbReference type="RefSeq" id="WP_341581816.1">
    <property type="nucleotide sequence ID" value="NZ_CP101118.1"/>
</dbReference>
<reference evidence="8 9" key="1">
    <citation type="submission" date="2022-07" db="EMBL/GenBank/DDBJ databases">
        <title>A copper resistant bacterium isolated from sediment samples of deep sea hydrothermal areas.</title>
        <authorList>
            <person name="Zeng X."/>
        </authorList>
    </citation>
    <scope>NUCLEOTIDE SEQUENCE [LARGE SCALE GENOMIC DNA]</scope>
    <source>
        <strain evidence="9">CuT 6</strain>
    </source>
</reference>
<dbReference type="InterPro" id="IPR050131">
    <property type="entry name" value="Peptidase_S8_subtilisin-like"/>
</dbReference>